<dbReference type="Proteomes" id="UP000070121">
    <property type="component" value="Unassembled WGS sequence"/>
</dbReference>
<proteinExistence type="predicted"/>
<feature type="region of interest" description="Disordered" evidence="1">
    <location>
        <begin position="48"/>
        <end position="107"/>
    </location>
</feature>
<accession>A0A135V538</accession>
<feature type="region of interest" description="Disordered" evidence="1">
    <location>
        <begin position="340"/>
        <end position="416"/>
    </location>
</feature>
<evidence type="ECO:0000256" key="1">
    <source>
        <dbReference type="SAM" id="MobiDB-lite"/>
    </source>
</evidence>
<comment type="caution">
    <text evidence="2">The sequence shown here is derived from an EMBL/GenBank/DDBJ whole genome shotgun (WGS) entry which is preliminary data.</text>
</comment>
<feature type="compositionally biased region" description="Polar residues" evidence="1">
    <location>
        <begin position="51"/>
        <end position="64"/>
    </location>
</feature>
<dbReference type="AlphaFoldDB" id="A0A135V538"/>
<gene>
    <name evidence="2" type="ORF">CSAL01_01509</name>
</gene>
<sequence length="580" mass="63921">MRGSLETGGLWEQHNDRRRRPLISSASEIQSIVAEETRHLPQAVTAEARRQNVSAVNQDSQRPTQRNRDLGSIENQKSYRKISQGIRHRTPKAVKPEKTPDVDGLTRPLRPKTLELVSSFATPSINSTSRRYEHLVGEQHETRVRWNQHPMVAELLKLCALSIRPGPNCMDIGPLITQFDSSCQHSLLSKSVAQKLGLRTLPWRPGGPLDVMTEFGFFKPTEYVTGNIRASHFSNGDIGECNVALLEDEEMMSLGFQFLVGKKIFGKLVEKCRLSPEQRADIDLGVHRTSPKQSAAVPWAPSRVVDVTLNDRYMNRHLQPTMLDQASIFSTSYTASGNPSGFSANDAGPVSTARTSLDGPRPLRSSGSQMGNVNSCRSLCENGETPSHDGVSQIEPFNATSNNSSHISYGSDAGNSLDSTRKSLSFGNNTTSGAFTATNNMTHVESPTLPRNPFTMQMSSAWPQRLSVSDTEQVCCNETAMTSPSHYYNPDDLSSHTRSHQTQVARLPSPGHVEEMTAMTWDIAEYWTQPDDTLDSQSQPALVPAIHVNSTPLDNSGSPNHHVFWDPDLGMGVDLSFLSS</sequence>
<keyword evidence="3" id="KW-1185">Reference proteome</keyword>
<organism evidence="2 3">
    <name type="scientific">Colletotrichum salicis</name>
    <dbReference type="NCBI Taxonomy" id="1209931"/>
    <lineage>
        <taxon>Eukaryota</taxon>
        <taxon>Fungi</taxon>
        <taxon>Dikarya</taxon>
        <taxon>Ascomycota</taxon>
        <taxon>Pezizomycotina</taxon>
        <taxon>Sordariomycetes</taxon>
        <taxon>Hypocreomycetidae</taxon>
        <taxon>Glomerellales</taxon>
        <taxon>Glomerellaceae</taxon>
        <taxon>Colletotrichum</taxon>
        <taxon>Colletotrichum acutatum species complex</taxon>
    </lineage>
</organism>
<dbReference type="EMBL" id="JFFI01000428">
    <property type="protein sequence ID" value="KXH67740.1"/>
    <property type="molecule type" value="Genomic_DNA"/>
</dbReference>
<evidence type="ECO:0000313" key="3">
    <source>
        <dbReference type="Proteomes" id="UP000070121"/>
    </source>
</evidence>
<evidence type="ECO:0000313" key="2">
    <source>
        <dbReference type="EMBL" id="KXH67740.1"/>
    </source>
</evidence>
<reference evidence="2 3" key="1">
    <citation type="submission" date="2014-02" db="EMBL/GenBank/DDBJ databases">
        <title>The genome sequence of Colletotrichum salicis CBS 607.94.</title>
        <authorList>
            <person name="Baroncelli R."/>
            <person name="Thon M.R."/>
        </authorList>
    </citation>
    <scope>NUCLEOTIDE SEQUENCE [LARGE SCALE GENOMIC DNA]</scope>
    <source>
        <strain evidence="2 3">CBS 607.94</strain>
    </source>
</reference>
<name>A0A135V538_9PEZI</name>
<protein>
    <submittedName>
        <fullName evidence="2">Uncharacterized protein</fullName>
    </submittedName>
</protein>
<feature type="compositionally biased region" description="Polar residues" evidence="1">
    <location>
        <begin position="365"/>
        <end position="377"/>
    </location>
</feature>
<feature type="compositionally biased region" description="Polar residues" evidence="1">
    <location>
        <begin position="398"/>
        <end position="416"/>
    </location>
</feature>